<feature type="compositionally biased region" description="Polar residues" evidence="5">
    <location>
        <begin position="13"/>
        <end position="31"/>
    </location>
</feature>
<evidence type="ECO:0000259" key="6">
    <source>
        <dbReference type="PROSITE" id="PS50102"/>
    </source>
</evidence>
<proteinExistence type="inferred from homology"/>
<dbReference type="InterPro" id="IPR035979">
    <property type="entry name" value="RBD_domain_sf"/>
</dbReference>
<feature type="region of interest" description="Disordered" evidence="5">
    <location>
        <begin position="1"/>
        <end position="31"/>
    </location>
</feature>
<protein>
    <recommendedName>
        <fullName evidence="6">RRM domain-containing protein</fullName>
    </recommendedName>
</protein>
<feature type="non-terminal residue" evidence="7">
    <location>
        <position position="1"/>
    </location>
</feature>
<evidence type="ECO:0000256" key="2">
    <source>
        <dbReference type="ARBA" id="ARBA00022737"/>
    </source>
</evidence>
<dbReference type="GO" id="GO:0050686">
    <property type="term" value="P:negative regulation of mRNA processing"/>
    <property type="evidence" value="ECO:0007669"/>
    <property type="project" value="UniProtKB-ARBA"/>
</dbReference>
<dbReference type="PANTHER" id="PTHR10352">
    <property type="entry name" value="EUKARYOTIC TRANSLATION INITIATION FACTOR 3 SUBUNIT G"/>
    <property type="match status" value="1"/>
</dbReference>
<comment type="similarity">
    <text evidence="1">Belongs to the RRM elav family.</text>
</comment>
<dbReference type="CDD" id="cd12377">
    <property type="entry name" value="RRM3_Hu"/>
    <property type="match status" value="1"/>
</dbReference>
<dbReference type="InterPro" id="IPR034775">
    <property type="entry name" value="Elav_RRM1"/>
</dbReference>
<evidence type="ECO:0000256" key="3">
    <source>
        <dbReference type="ARBA" id="ARBA00022884"/>
    </source>
</evidence>
<dbReference type="FunFam" id="3.30.70.330:FF:000480">
    <property type="entry name" value="Fne, isoform A"/>
    <property type="match status" value="1"/>
</dbReference>
<feature type="domain" description="RRM" evidence="6">
    <location>
        <begin position="280"/>
        <end position="358"/>
    </location>
</feature>
<dbReference type="Proteomes" id="UP001519460">
    <property type="component" value="Unassembled WGS sequence"/>
</dbReference>
<feature type="domain" description="RRM" evidence="6">
    <location>
        <begin position="525"/>
        <end position="603"/>
    </location>
</feature>
<feature type="compositionally biased region" description="Basic and acidic residues" evidence="5">
    <location>
        <begin position="1"/>
        <end position="12"/>
    </location>
</feature>
<dbReference type="PROSITE" id="PS50102">
    <property type="entry name" value="RRM"/>
    <property type="match status" value="3"/>
</dbReference>
<dbReference type="EMBL" id="JACVVK020000098">
    <property type="protein sequence ID" value="KAK7492936.1"/>
    <property type="molecule type" value="Genomic_DNA"/>
</dbReference>
<gene>
    <name evidence="7" type="ORF">BaRGS_00015883</name>
</gene>
<dbReference type="NCBIfam" id="TIGR01661">
    <property type="entry name" value="ELAV_HUD_SF"/>
    <property type="match status" value="1"/>
</dbReference>
<dbReference type="CDD" id="cd12652">
    <property type="entry name" value="RRM2_Hu"/>
    <property type="match status" value="1"/>
</dbReference>
<keyword evidence="3 4" id="KW-0694">RNA-binding</keyword>
<name>A0ABD0L113_9CAEN</name>
<comment type="caution">
    <text evidence="7">The sequence shown here is derived from an EMBL/GenBank/DDBJ whole genome shotgun (WGS) entry which is preliminary data.</text>
</comment>
<dbReference type="FunFam" id="3.30.70.330:FF:000006">
    <property type="entry name" value="ELAV-like 3"/>
    <property type="match status" value="1"/>
</dbReference>
<dbReference type="SUPFAM" id="SSF54928">
    <property type="entry name" value="RNA-binding domain, RBD"/>
    <property type="match status" value="2"/>
</dbReference>
<evidence type="ECO:0000256" key="4">
    <source>
        <dbReference type="PROSITE-ProRule" id="PRU00176"/>
    </source>
</evidence>
<dbReference type="InterPro" id="IPR006548">
    <property type="entry name" value="ELAD_HU_SF"/>
</dbReference>
<dbReference type="InterPro" id="IPR002343">
    <property type="entry name" value="Hud_Sxl_RNA"/>
</dbReference>
<dbReference type="AlphaFoldDB" id="A0ABD0L113"/>
<evidence type="ECO:0000313" key="7">
    <source>
        <dbReference type="EMBL" id="KAK7492936.1"/>
    </source>
</evidence>
<sequence>SDRHPSNSEDRNSQQAAPTVGSRRTASDWQPTRQLVARAAFPLAAGASALIFSETGRPNTIYAELEPAAVSVNARNKHGVLSARVKDLDLLVTDCPCCVCYTSPQSAAPTQIIALGVQNPDREQLLPLASEPHYLLVNVTILCTCWWDKGRQPLGEDPNSEPTGPQVGCKWPKTAVILATLCVPQSCLCILFPYNVYIPNTLLTLFQCKCTATRSEQFTPYLSILLKPNLLTFTPPVPQITLGETMIDPSSHTQVGGGGVVTQNGTTSPVGLPDDSVSKTNLIVNYLPQTMSQDEIRSLFASIGELESCKLIRDKPTGQSLGYGFVNYKRVEDAEKAINTLNGLRLQNKTIKVSLARPSSESIKGANLYISGLPKSMTQLDLENLFSQSGNIITSRILYDQTTGLSKGVGFIRFDQRVEAERAIQKFNNHIPDGCIDPITVKFANSPSSSKNLSTMTPLALATYLSPTRRFFGPIHHATATSRFRYSPLEPGLLPNTIIPPTLTTAAAAASNAAATPTALNSTGWCIFVYNLAPDTEDSVLWQLFGPFGAVQSVKVIRDYTSGKCKGFGFVTMTNYEEALVAIQNLNGFTLGNRVLQVSFKSSCRKP</sequence>
<dbReference type="InterPro" id="IPR012677">
    <property type="entry name" value="Nucleotide-bd_a/b_plait_sf"/>
</dbReference>
<dbReference type="GO" id="GO:0005634">
    <property type="term" value="C:nucleus"/>
    <property type="evidence" value="ECO:0007669"/>
    <property type="project" value="UniProtKB-ARBA"/>
</dbReference>
<dbReference type="PRINTS" id="PR00961">
    <property type="entry name" value="HUDSXLRNA"/>
</dbReference>
<organism evidence="7 8">
    <name type="scientific">Batillaria attramentaria</name>
    <dbReference type="NCBI Taxonomy" id="370345"/>
    <lineage>
        <taxon>Eukaryota</taxon>
        <taxon>Metazoa</taxon>
        <taxon>Spiralia</taxon>
        <taxon>Lophotrochozoa</taxon>
        <taxon>Mollusca</taxon>
        <taxon>Gastropoda</taxon>
        <taxon>Caenogastropoda</taxon>
        <taxon>Sorbeoconcha</taxon>
        <taxon>Cerithioidea</taxon>
        <taxon>Batillariidae</taxon>
        <taxon>Batillaria</taxon>
    </lineage>
</organism>
<dbReference type="FunFam" id="3.30.70.330:FF:000205">
    <property type="entry name" value="Sex lethal, isoform B"/>
    <property type="match status" value="1"/>
</dbReference>
<keyword evidence="2" id="KW-0677">Repeat</keyword>
<evidence type="ECO:0000313" key="8">
    <source>
        <dbReference type="Proteomes" id="UP001519460"/>
    </source>
</evidence>
<evidence type="ECO:0000256" key="1">
    <source>
        <dbReference type="ARBA" id="ARBA00006266"/>
    </source>
</evidence>
<dbReference type="Gene3D" id="3.30.70.330">
    <property type="match status" value="3"/>
</dbReference>
<dbReference type="GO" id="GO:0003723">
    <property type="term" value="F:RNA binding"/>
    <property type="evidence" value="ECO:0007669"/>
    <property type="project" value="UniProtKB-UniRule"/>
</dbReference>
<accession>A0ABD0L113</accession>
<dbReference type="CDD" id="cd12650">
    <property type="entry name" value="RRM1_Hu"/>
    <property type="match status" value="1"/>
</dbReference>
<dbReference type="InterPro" id="IPR000504">
    <property type="entry name" value="RRM_dom"/>
</dbReference>
<keyword evidence="8" id="KW-1185">Reference proteome</keyword>
<feature type="domain" description="RRM" evidence="6">
    <location>
        <begin position="366"/>
        <end position="446"/>
    </location>
</feature>
<evidence type="ECO:0000256" key="5">
    <source>
        <dbReference type="SAM" id="MobiDB-lite"/>
    </source>
</evidence>
<dbReference type="SMART" id="SM00360">
    <property type="entry name" value="RRM"/>
    <property type="match status" value="3"/>
</dbReference>
<dbReference type="Pfam" id="PF00076">
    <property type="entry name" value="RRM_1"/>
    <property type="match status" value="3"/>
</dbReference>
<reference evidence="7 8" key="1">
    <citation type="journal article" date="2023" name="Sci. Data">
        <title>Genome assembly of the Korean intertidal mud-creeper Batillaria attramentaria.</title>
        <authorList>
            <person name="Patra A.K."/>
            <person name="Ho P.T."/>
            <person name="Jun S."/>
            <person name="Lee S.J."/>
            <person name="Kim Y."/>
            <person name="Won Y.J."/>
        </authorList>
    </citation>
    <scope>NUCLEOTIDE SEQUENCE [LARGE SCALE GENOMIC DNA]</scope>
    <source>
        <strain evidence="7">Wonlab-2016</strain>
    </source>
</reference>